<evidence type="ECO:0000313" key="1">
    <source>
        <dbReference type="EMBL" id="SHN80542.1"/>
    </source>
</evidence>
<reference evidence="2" key="1">
    <citation type="submission" date="2016-11" db="EMBL/GenBank/DDBJ databases">
        <authorList>
            <person name="Varghese N."/>
            <person name="Submissions S."/>
        </authorList>
    </citation>
    <scope>NUCLEOTIDE SEQUENCE [LARGE SCALE GENOMIC DNA]</scope>
    <source>
        <strain evidence="2">GAS401</strain>
    </source>
</reference>
<name>A0A1M7UBT6_9BRAD</name>
<sequence>MTTCMRCLGCRWVCEAHPHMAWEGDYACGCGAPGMPCPLCNASDGVDPPKMPPGFVEDESA</sequence>
<protein>
    <submittedName>
        <fullName evidence="1">Uncharacterized protein</fullName>
    </submittedName>
</protein>
<keyword evidence="2" id="KW-1185">Reference proteome</keyword>
<accession>A0A1M7UBT6</accession>
<evidence type="ECO:0000313" key="2">
    <source>
        <dbReference type="Proteomes" id="UP000184096"/>
    </source>
</evidence>
<proteinExistence type="predicted"/>
<dbReference type="Proteomes" id="UP000184096">
    <property type="component" value="Chromosome I"/>
</dbReference>
<dbReference type="AlphaFoldDB" id="A0A1M7UBT6"/>
<dbReference type="EMBL" id="LT670849">
    <property type="protein sequence ID" value="SHN80542.1"/>
    <property type="molecule type" value="Genomic_DNA"/>
</dbReference>
<gene>
    <name evidence="1" type="ORF">SAMN05444170_4414</name>
</gene>
<organism evidence="1 2">
    <name type="scientific">Bradyrhizobium erythrophlei</name>
    <dbReference type="NCBI Taxonomy" id="1437360"/>
    <lineage>
        <taxon>Bacteria</taxon>
        <taxon>Pseudomonadati</taxon>
        <taxon>Pseudomonadota</taxon>
        <taxon>Alphaproteobacteria</taxon>
        <taxon>Hyphomicrobiales</taxon>
        <taxon>Nitrobacteraceae</taxon>
        <taxon>Bradyrhizobium</taxon>
    </lineage>
</organism>